<feature type="transmembrane region" description="Helical" evidence="5">
    <location>
        <begin position="74"/>
        <end position="95"/>
    </location>
</feature>
<dbReference type="KEGG" id="ntr:B0W44_13110"/>
<gene>
    <name evidence="7" type="ORF">B0W44_13110</name>
</gene>
<dbReference type="Proteomes" id="UP000188603">
    <property type="component" value="Chromosome"/>
</dbReference>
<organism evidence="7 8">
    <name type="scientific">Novibacillus thermophilus</name>
    <dbReference type="NCBI Taxonomy" id="1471761"/>
    <lineage>
        <taxon>Bacteria</taxon>
        <taxon>Bacillati</taxon>
        <taxon>Bacillota</taxon>
        <taxon>Bacilli</taxon>
        <taxon>Bacillales</taxon>
        <taxon>Thermoactinomycetaceae</taxon>
        <taxon>Novibacillus</taxon>
    </lineage>
</organism>
<evidence type="ECO:0000256" key="4">
    <source>
        <dbReference type="ARBA" id="ARBA00023136"/>
    </source>
</evidence>
<accession>A0A1U9K943</accession>
<dbReference type="PANTHER" id="PTHR39535:SF2">
    <property type="entry name" value="HTTM DOMAIN-CONTAINING PROTEIN"/>
    <property type="match status" value="1"/>
</dbReference>
<protein>
    <recommendedName>
        <fullName evidence="6">HTTM-like domain-containing protein</fullName>
    </recommendedName>
</protein>
<proteinExistence type="predicted"/>
<feature type="transmembrane region" description="Helical" evidence="5">
    <location>
        <begin position="260"/>
        <end position="287"/>
    </location>
</feature>
<evidence type="ECO:0000256" key="3">
    <source>
        <dbReference type="ARBA" id="ARBA00022989"/>
    </source>
</evidence>
<keyword evidence="3 5" id="KW-1133">Transmembrane helix</keyword>
<comment type="subcellular location">
    <subcellularLocation>
        <location evidence="1">Endomembrane system</location>
        <topology evidence="1">Multi-pass membrane protein</topology>
    </subcellularLocation>
</comment>
<sequence length="328" mass="37331">MFSKLGEQLTQYAEKQLLWTNVYGLARTLLAGSLAMLLLFNPTHIFFRPGAGLPEYPLCANNSLSIFCFVPNDFFYFELIRWIFIVLLLIIASGWRPRYTGILHFYITYSFYTAALSLDGGEQTNVALTFLLIPLTLTDSRKWHWQRQRASNPSSKAYMFAFITGLCTYMALRIQVAIIYLNAAYAKVIGEHWMDGTAVYYFLQDTLLGTSEGLGNILFPLLETPFVVVPTWGTIVLEFLLFAALLAPKKYWKWFLIPGLAFHLTIAVVIGLYSFATVMFAALILFLRPFEREFQIQPLLKLFKAAPRIAHRLRKPAMKGGEIKGESG</sequence>
<feature type="transmembrane region" description="Helical" evidence="5">
    <location>
        <begin position="226"/>
        <end position="248"/>
    </location>
</feature>
<dbReference type="EMBL" id="CP019699">
    <property type="protein sequence ID" value="AQS56562.1"/>
    <property type="molecule type" value="Genomic_DNA"/>
</dbReference>
<dbReference type="GO" id="GO:0012505">
    <property type="term" value="C:endomembrane system"/>
    <property type="evidence" value="ECO:0007669"/>
    <property type="project" value="UniProtKB-SubCell"/>
</dbReference>
<name>A0A1U9K943_9BACL</name>
<dbReference type="AlphaFoldDB" id="A0A1U9K943"/>
<feature type="transmembrane region" description="Helical" evidence="5">
    <location>
        <begin position="21"/>
        <end position="40"/>
    </location>
</feature>
<keyword evidence="2 5" id="KW-0812">Transmembrane</keyword>
<keyword evidence="4 5" id="KW-0472">Membrane</keyword>
<evidence type="ECO:0000259" key="6">
    <source>
        <dbReference type="SMART" id="SM00752"/>
    </source>
</evidence>
<dbReference type="SMART" id="SM00752">
    <property type="entry name" value="HTTM"/>
    <property type="match status" value="1"/>
</dbReference>
<keyword evidence="8" id="KW-1185">Reference proteome</keyword>
<evidence type="ECO:0000256" key="2">
    <source>
        <dbReference type="ARBA" id="ARBA00022692"/>
    </source>
</evidence>
<evidence type="ECO:0000256" key="1">
    <source>
        <dbReference type="ARBA" id="ARBA00004127"/>
    </source>
</evidence>
<dbReference type="OrthoDB" id="128729at2"/>
<dbReference type="STRING" id="1471761.B0W44_13110"/>
<reference evidence="7 8" key="1">
    <citation type="journal article" date="2015" name="Int. J. Syst. Evol. Microbiol.">
        <title>Novibacillus thermophilus gen. nov., sp. nov., a Gram-staining-negative and moderately thermophilic member of the family Thermoactinomycetaceae.</title>
        <authorList>
            <person name="Yang G."/>
            <person name="Chen J."/>
            <person name="Zhou S."/>
        </authorList>
    </citation>
    <scope>NUCLEOTIDE SEQUENCE [LARGE SCALE GENOMIC DNA]</scope>
    <source>
        <strain evidence="7 8">SG-1</strain>
    </source>
</reference>
<dbReference type="InterPro" id="IPR052964">
    <property type="entry name" value="Sporulation_signal_mat"/>
</dbReference>
<dbReference type="NCBIfam" id="TIGR04033">
    <property type="entry name" value="export_SdpB"/>
    <property type="match status" value="1"/>
</dbReference>
<dbReference type="PANTHER" id="PTHR39535">
    <property type="entry name" value="SPORULATION-DELAYING PROTEIN SDPB"/>
    <property type="match status" value="1"/>
</dbReference>
<evidence type="ECO:0000256" key="5">
    <source>
        <dbReference type="SAM" id="Phobius"/>
    </source>
</evidence>
<evidence type="ECO:0000313" key="7">
    <source>
        <dbReference type="EMBL" id="AQS56562.1"/>
    </source>
</evidence>
<dbReference type="InterPro" id="IPR011020">
    <property type="entry name" value="HTTM-like"/>
</dbReference>
<feature type="domain" description="HTTM-like" evidence="6">
    <location>
        <begin position="15"/>
        <end position="291"/>
    </location>
</feature>
<feature type="transmembrane region" description="Helical" evidence="5">
    <location>
        <begin position="157"/>
        <end position="181"/>
    </location>
</feature>
<evidence type="ECO:0000313" key="8">
    <source>
        <dbReference type="Proteomes" id="UP000188603"/>
    </source>
</evidence>
<dbReference type="RefSeq" id="WP_077720421.1">
    <property type="nucleotide sequence ID" value="NZ_CP019699.1"/>
</dbReference>
<dbReference type="InterPro" id="IPR023894">
    <property type="entry name" value="Sporulation_SdpB"/>
</dbReference>